<keyword evidence="1" id="KW-0732">Signal</keyword>
<proteinExistence type="predicted"/>
<sequence>MRQAALAVMLALLPAAAQAQVESNPNLGKAEGQCRPNEAGPAVIVTIVGLKDRKGNMRAELYPDNDKDFLEDDNILINAGKTFRRVEMPVPPAGAVQLCIRVPGPGQYTLSLLHDRDMNRKFGLSSDGVGFPNNPKLGLSKPKAAAVRFAAGPGLTDISIRLNYRRGLFSFGPLDRPAN</sequence>
<keyword evidence="3" id="KW-1185">Reference proteome</keyword>
<dbReference type="OrthoDB" id="7449018at2"/>
<protein>
    <recommendedName>
        <fullName evidence="4">DUF2141 domain-containing protein</fullName>
    </recommendedName>
</protein>
<dbReference type="RefSeq" id="WP_094473522.1">
    <property type="nucleotide sequence ID" value="NZ_NOXT01000105.1"/>
</dbReference>
<dbReference type="Proteomes" id="UP000216991">
    <property type="component" value="Unassembled WGS sequence"/>
</dbReference>
<gene>
    <name evidence="2" type="ORF">CHU93_07730</name>
</gene>
<evidence type="ECO:0000313" key="2">
    <source>
        <dbReference type="EMBL" id="OYQ29381.1"/>
    </source>
</evidence>
<evidence type="ECO:0000256" key="1">
    <source>
        <dbReference type="SAM" id="SignalP"/>
    </source>
</evidence>
<accession>A0A255YJL7</accession>
<dbReference type="Pfam" id="PF09912">
    <property type="entry name" value="DUF2141"/>
    <property type="match status" value="1"/>
</dbReference>
<reference evidence="2 3" key="1">
    <citation type="submission" date="2017-07" db="EMBL/GenBank/DDBJ databases">
        <title>Sandarakinorhabdus cyanobacteriorum sp. nov., a novel bacterium isolated from cyanobacterial aggregates in a eutrophic lake.</title>
        <authorList>
            <person name="Cai H."/>
        </authorList>
    </citation>
    <scope>NUCLEOTIDE SEQUENCE [LARGE SCALE GENOMIC DNA]</scope>
    <source>
        <strain evidence="2 3">TH057</strain>
    </source>
</reference>
<dbReference type="AlphaFoldDB" id="A0A255YJL7"/>
<evidence type="ECO:0000313" key="3">
    <source>
        <dbReference type="Proteomes" id="UP000216991"/>
    </source>
</evidence>
<evidence type="ECO:0008006" key="4">
    <source>
        <dbReference type="Google" id="ProtNLM"/>
    </source>
</evidence>
<organism evidence="2 3">
    <name type="scientific">Sandarakinorhabdus cyanobacteriorum</name>
    <dbReference type="NCBI Taxonomy" id="1981098"/>
    <lineage>
        <taxon>Bacteria</taxon>
        <taxon>Pseudomonadati</taxon>
        <taxon>Pseudomonadota</taxon>
        <taxon>Alphaproteobacteria</taxon>
        <taxon>Sphingomonadales</taxon>
        <taxon>Sphingosinicellaceae</taxon>
        <taxon>Sandarakinorhabdus</taxon>
    </lineage>
</organism>
<feature type="signal peptide" evidence="1">
    <location>
        <begin position="1"/>
        <end position="19"/>
    </location>
</feature>
<feature type="chain" id="PRO_5012942742" description="DUF2141 domain-containing protein" evidence="1">
    <location>
        <begin position="20"/>
        <end position="179"/>
    </location>
</feature>
<comment type="caution">
    <text evidence="2">The sequence shown here is derived from an EMBL/GenBank/DDBJ whole genome shotgun (WGS) entry which is preliminary data.</text>
</comment>
<dbReference type="InterPro" id="IPR018673">
    <property type="entry name" value="DUF2141"/>
</dbReference>
<name>A0A255YJL7_9SPHN</name>
<dbReference type="EMBL" id="NOXT01000105">
    <property type="protein sequence ID" value="OYQ29381.1"/>
    <property type="molecule type" value="Genomic_DNA"/>
</dbReference>